<dbReference type="EMBL" id="FP929047">
    <property type="protein sequence ID" value="CBL03246.1"/>
    <property type="molecule type" value="Genomic_DNA"/>
</dbReference>
<dbReference type="PANTHER" id="PTHR45947:SF3">
    <property type="entry name" value="SULFOQUINOVOSYL TRANSFERASE SQD2"/>
    <property type="match status" value="1"/>
</dbReference>
<reference evidence="5 6" key="2">
    <citation type="submission" date="2010-03" db="EMBL/GenBank/DDBJ databases">
        <authorList>
            <person name="Pajon A."/>
        </authorList>
    </citation>
    <scope>NUCLEOTIDE SEQUENCE [LARGE SCALE GENOMIC DNA]</scope>
    <source>
        <strain evidence="6">7-10-1-b</strain>
    </source>
</reference>
<dbReference type="PANTHER" id="PTHR45947">
    <property type="entry name" value="SULFOQUINOVOSYL TRANSFERASE SQD2"/>
    <property type="match status" value="1"/>
</dbReference>
<dbReference type="HOGENOM" id="CLU_009583_2_1_11"/>
<dbReference type="Gene3D" id="3.40.50.2000">
    <property type="entry name" value="Glycogen Phosphorylase B"/>
    <property type="match status" value="2"/>
</dbReference>
<evidence type="ECO:0000256" key="2">
    <source>
        <dbReference type="ARBA" id="ARBA00022679"/>
    </source>
</evidence>
<keyword evidence="1" id="KW-0328">Glycosyltransferase</keyword>
<evidence type="ECO:0000256" key="1">
    <source>
        <dbReference type="ARBA" id="ARBA00022676"/>
    </source>
</evidence>
<dbReference type="InterPro" id="IPR050194">
    <property type="entry name" value="Glycosyltransferase_grp1"/>
</dbReference>
<evidence type="ECO:0000313" key="6">
    <source>
        <dbReference type="Proteomes" id="UP000008805"/>
    </source>
</evidence>
<feature type="domain" description="Glycosyltransferase subfamily 4-like N-terminal" evidence="4">
    <location>
        <begin position="27"/>
        <end position="188"/>
    </location>
</feature>
<organism evidence="5 6">
    <name type="scientific">Gordonibacter pamelaeae 7-10-1-b</name>
    <dbReference type="NCBI Taxonomy" id="657308"/>
    <lineage>
        <taxon>Bacteria</taxon>
        <taxon>Bacillati</taxon>
        <taxon>Actinomycetota</taxon>
        <taxon>Coriobacteriia</taxon>
        <taxon>Eggerthellales</taxon>
        <taxon>Eggerthellaceae</taxon>
        <taxon>Gordonibacter</taxon>
    </lineage>
</organism>
<dbReference type="InterPro" id="IPR001296">
    <property type="entry name" value="Glyco_trans_1"/>
</dbReference>
<dbReference type="SUPFAM" id="SSF53756">
    <property type="entry name" value="UDP-Glycosyltransferase/glycogen phosphorylase"/>
    <property type="match status" value="1"/>
</dbReference>
<reference evidence="5 6" key="1">
    <citation type="submission" date="2010-03" db="EMBL/GenBank/DDBJ databases">
        <title>The genome sequence of Gordonibacter pamelaeae 7-10-1-bT.</title>
        <authorList>
            <consortium name="metaHIT consortium -- http://www.metahit.eu/"/>
            <person name="Pajon A."/>
            <person name="Turner K."/>
            <person name="Parkhill J."/>
            <person name="Timmis K."/>
            <person name="Oxley A."/>
            <person name="Wurdemann D."/>
        </authorList>
    </citation>
    <scope>NUCLEOTIDE SEQUENCE [LARGE SCALE GENOMIC DNA]</scope>
    <source>
        <strain evidence="6">7-10-1-b</strain>
    </source>
</reference>
<dbReference type="CAZy" id="GT4">
    <property type="family name" value="Glycosyltransferase Family 4"/>
</dbReference>
<dbReference type="KEGG" id="gpa:GPA_00320"/>
<keyword evidence="6" id="KW-1185">Reference proteome</keyword>
<evidence type="ECO:0000259" key="3">
    <source>
        <dbReference type="Pfam" id="PF00534"/>
    </source>
</evidence>
<dbReference type="CDD" id="cd03801">
    <property type="entry name" value="GT4_PimA-like"/>
    <property type="match status" value="1"/>
</dbReference>
<dbReference type="GO" id="GO:1901137">
    <property type="term" value="P:carbohydrate derivative biosynthetic process"/>
    <property type="evidence" value="ECO:0007669"/>
    <property type="project" value="UniProtKB-ARBA"/>
</dbReference>
<dbReference type="Pfam" id="PF00534">
    <property type="entry name" value="Glycos_transf_1"/>
    <property type="match status" value="1"/>
</dbReference>
<protein>
    <submittedName>
        <fullName evidence="5">Glycosyltransferase</fullName>
    </submittedName>
</protein>
<proteinExistence type="predicted"/>
<sequence length="394" mass="43327">MRDSSAEPAREPSSTYAIFSANYPPNVGGVEKYTQNLARTLAELGDRAIVVTNNVFGLAEIEQECERVDIVRLPCRNVMNGRYPLPRKNEDYGRLLKWLNEQPVDYVIVNTRFYFHSLLGIRLAESKGIKPIVIDHGSAHLTMGNRLVDVFVSAYEHAFTSIIKRHEVDYYAVSQAGVRWLNHFGIAAKGTLCNSIDAVQFKSSASARDFRKELDIGPEDFLVSFTGRFIPEKGIGPLMDAAEALAQHGDIRFALAGEGPLEQEITEKNLPNVHIVGRLSSPDVAALLLASDAFCLPTRSEGFSTSLLEAAACGTVPIVTNVGGVDELMPSNSFGIVLQQAKKEDVEESILALCKDRSLCCKMANCINRRVREEFSWQSTALKTAEACKRANGA</sequence>
<feature type="domain" description="Glycosyl transferase family 1" evidence="3">
    <location>
        <begin position="209"/>
        <end position="364"/>
    </location>
</feature>
<dbReference type="PATRIC" id="fig|657308.3.peg.366"/>
<dbReference type="GO" id="GO:0016757">
    <property type="term" value="F:glycosyltransferase activity"/>
    <property type="evidence" value="ECO:0007669"/>
    <property type="project" value="UniProtKB-KW"/>
</dbReference>
<dbReference type="InterPro" id="IPR028098">
    <property type="entry name" value="Glyco_trans_4-like_N"/>
</dbReference>
<dbReference type="AlphaFoldDB" id="D6E699"/>
<accession>D6E699</accession>
<evidence type="ECO:0000313" key="5">
    <source>
        <dbReference type="EMBL" id="CBL03246.1"/>
    </source>
</evidence>
<dbReference type="Proteomes" id="UP000008805">
    <property type="component" value="Chromosome"/>
</dbReference>
<evidence type="ECO:0000259" key="4">
    <source>
        <dbReference type="Pfam" id="PF13439"/>
    </source>
</evidence>
<gene>
    <name evidence="5" type="ORF">GPA_00320</name>
</gene>
<dbReference type="Pfam" id="PF13439">
    <property type="entry name" value="Glyco_transf_4"/>
    <property type="match status" value="1"/>
</dbReference>
<name>D6E699_9ACTN</name>
<dbReference type="BioCyc" id="GPAM657308:GPA_RS00100-MONOMER"/>
<keyword evidence="2 5" id="KW-0808">Transferase</keyword>